<dbReference type="Pfam" id="PF02621">
    <property type="entry name" value="VitK2_biosynth"/>
    <property type="match status" value="1"/>
</dbReference>
<evidence type="ECO:0000256" key="2">
    <source>
        <dbReference type="ARBA" id="ARBA00022428"/>
    </source>
</evidence>
<proteinExistence type="predicted"/>
<dbReference type="SUPFAM" id="SSF53850">
    <property type="entry name" value="Periplasmic binding protein-like II"/>
    <property type="match status" value="1"/>
</dbReference>
<comment type="pathway">
    <text evidence="1">Quinol/quinone metabolism; menaquinone biosynthesis.</text>
</comment>
<keyword evidence="3" id="KW-0456">Lyase</keyword>
<name>A0AAW8DBC5_9BURK</name>
<dbReference type="PANTHER" id="PTHR37690:SF1">
    <property type="entry name" value="CHORISMATE DEHYDRATASE"/>
    <property type="match status" value="1"/>
</dbReference>
<dbReference type="Gene3D" id="3.40.190.10">
    <property type="entry name" value="Periplasmic binding protein-like II"/>
    <property type="match status" value="2"/>
</dbReference>
<dbReference type="EMBL" id="JAUSRD010000027">
    <property type="protein sequence ID" value="MDP9897408.1"/>
    <property type="molecule type" value="Genomic_DNA"/>
</dbReference>
<reference evidence="4" key="1">
    <citation type="submission" date="2023-07" db="EMBL/GenBank/DDBJ databases">
        <title>Sorghum-associated microbial communities from plants grown in Nebraska, USA.</title>
        <authorList>
            <person name="Schachtman D."/>
        </authorList>
    </citation>
    <scope>NUCLEOTIDE SEQUENCE</scope>
    <source>
        <strain evidence="4">DS3754</strain>
    </source>
</reference>
<gene>
    <name evidence="4" type="ORF">J2W31_006552</name>
</gene>
<dbReference type="GO" id="GO:0009234">
    <property type="term" value="P:menaquinone biosynthetic process"/>
    <property type="evidence" value="ECO:0007669"/>
    <property type="project" value="UniProtKB-KW"/>
</dbReference>
<accession>A0AAW8DBC5</accession>
<evidence type="ECO:0000313" key="5">
    <source>
        <dbReference type="Proteomes" id="UP001242045"/>
    </source>
</evidence>
<comment type="caution">
    <text evidence="4">The sequence shown here is derived from an EMBL/GenBank/DDBJ whole genome shotgun (WGS) entry which is preliminary data.</text>
</comment>
<sequence length="275" mass="31345">MFIQTGTAALDGHSATLDINVGHFTSIPWIPCYSLFETWPVNLIPCESSGVRELANQARVDFTPMAVADWFELERGWRRLRNFGIGIHRKADSVLFFSQQPLHELDAAPIAICGETANSVRALQAVLKGRYGLRIGKWQRGVDEDDATTPRLLIQNQAVEERNRRRFEYVYDLGEEWFSWQGTPLVSAVWVHREDADPAAVEAVENLLFSSLQRYRANPAAAISDHRRRHGWGMSVEEIQRLHKNFEYELGDMAELGIERQRAVLPVTIEGFEKP</sequence>
<dbReference type="RefSeq" id="WP_307687342.1">
    <property type="nucleotide sequence ID" value="NZ_JAUSRD010000027.1"/>
</dbReference>
<dbReference type="Proteomes" id="UP001242045">
    <property type="component" value="Unassembled WGS sequence"/>
</dbReference>
<dbReference type="AlphaFoldDB" id="A0AAW8DBC5"/>
<evidence type="ECO:0000256" key="3">
    <source>
        <dbReference type="ARBA" id="ARBA00023239"/>
    </source>
</evidence>
<evidence type="ECO:0000256" key="1">
    <source>
        <dbReference type="ARBA" id="ARBA00004863"/>
    </source>
</evidence>
<keyword evidence="2" id="KW-0474">Menaquinone biosynthesis</keyword>
<evidence type="ECO:0000313" key="4">
    <source>
        <dbReference type="EMBL" id="MDP9897408.1"/>
    </source>
</evidence>
<dbReference type="PANTHER" id="PTHR37690">
    <property type="entry name" value="CHORISMATE DEHYDRATASE"/>
    <property type="match status" value="1"/>
</dbReference>
<dbReference type="InterPro" id="IPR030868">
    <property type="entry name" value="MqnA"/>
</dbReference>
<dbReference type="GO" id="GO:0016829">
    <property type="term" value="F:lyase activity"/>
    <property type="evidence" value="ECO:0007669"/>
    <property type="project" value="UniProtKB-KW"/>
</dbReference>
<organism evidence="4 5">
    <name type="scientific">Variovorax boronicumulans</name>
    <dbReference type="NCBI Taxonomy" id="436515"/>
    <lineage>
        <taxon>Bacteria</taxon>
        <taxon>Pseudomonadati</taxon>
        <taxon>Pseudomonadota</taxon>
        <taxon>Betaproteobacteria</taxon>
        <taxon>Burkholderiales</taxon>
        <taxon>Comamonadaceae</taxon>
        <taxon>Variovorax</taxon>
    </lineage>
</organism>
<protein>
    <submittedName>
        <fullName evidence="4">Solute-binding protein</fullName>
    </submittedName>
</protein>
<dbReference type="InterPro" id="IPR003773">
    <property type="entry name" value="Menaquinone_biosynth"/>
</dbReference>